<accession>A0AAD9QXF4</accession>
<sequence>MKDRNPDVARDMLSELSNIFEKGSDVWAHLLAHLAKYYMTVYDDFTKAIPLIEEAVREKKDDVLLHHIHGDVIRRHVQNLKDEPAFSLDEVLRYAIQCSDCFETVKEKRPLMEHGYSSDALIRKVVMLAATKSVGGLKFVDYLKDFVSRQAEPQSPLRPEDKYLLALIPEAFENLRVVPINELNAKLKDFLLESLGDLDELKSVVEDLKEKMKGTYDESWVDVVTLKTMALVCSLEIERKQLDPHEADKKIEYLEELLRKNNYDDGSMKIWIRCVRLGSKVPRLKEVRSKITGWLKATGRKSPNALFYNYVIATLEALSDPNDTEKMRNANEYVKEMQRKRKLPSRSGGVSQDPSLPVEWLHPKEGRHINSLDSLLYHEDLVKDYLKGKNYQHQQQGRKEIIDKALYEKNISKWEGVVSEIISDWKGIISLKKHINVSFVPVNVHPFIPNQGDVVRFCLAFHWTGPHAWYVVCGPGEAKAKKAGARSSVTFSINPCDDDSGSEDSEKSDNEGLLPLVGQSLHTKTVARDATLQNEDGGGQEWRHYLDKELQGVISKRFLDAGYGNISHPKFQTSLFFHSRQIFPPVDSLYALELYSVVSFTVGKTDRGPRAMNIQTVDILKDGHAKSAPGPMTPVDAPQPERRSTSPQSLEDLYKMKSRPEGHICEITFPPKCKTVHGFIKVRSINKKLFFNESLSGIAKSETFNFHLDAKVQFSPSESKQATCMCGWEEFVDKGIQEGFVATLKEGYGFISKDFPTEKHPTGIFFHKSDLRGTLITQLKVGDRVHFVVGQNSKGGCVAKKIEVQGQHQFAPQSNSLTPPLRDPSLFYGAPQRMMLPPHLGQYFPLETSQTFSARPRYPIGRQSSRQDDAPWETTRRK</sequence>
<dbReference type="AlphaFoldDB" id="A0AAD9QXF4"/>
<evidence type="ECO:0000313" key="4">
    <source>
        <dbReference type="EMBL" id="KAK2568851.1"/>
    </source>
</evidence>
<dbReference type="Proteomes" id="UP001249851">
    <property type="component" value="Unassembled WGS sequence"/>
</dbReference>
<dbReference type="PROSITE" id="PS51857">
    <property type="entry name" value="CSD_2"/>
    <property type="match status" value="1"/>
</dbReference>
<dbReference type="SUPFAM" id="SSF50249">
    <property type="entry name" value="Nucleic acid-binding proteins"/>
    <property type="match status" value="1"/>
</dbReference>
<organism evidence="4 5">
    <name type="scientific">Acropora cervicornis</name>
    <name type="common">Staghorn coral</name>
    <dbReference type="NCBI Taxonomy" id="6130"/>
    <lineage>
        <taxon>Eukaryota</taxon>
        <taxon>Metazoa</taxon>
        <taxon>Cnidaria</taxon>
        <taxon>Anthozoa</taxon>
        <taxon>Hexacorallia</taxon>
        <taxon>Scleractinia</taxon>
        <taxon>Astrocoeniina</taxon>
        <taxon>Acroporidae</taxon>
        <taxon>Acropora</taxon>
    </lineage>
</organism>
<evidence type="ECO:0000256" key="1">
    <source>
        <dbReference type="SAM" id="Coils"/>
    </source>
</evidence>
<reference evidence="4" key="1">
    <citation type="journal article" date="2023" name="G3 (Bethesda)">
        <title>Whole genome assembly and annotation of the endangered Caribbean coral Acropora cervicornis.</title>
        <authorList>
            <person name="Selwyn J.D."/>
            <person name="Vollmer S.V."/>
        </authorList>
    </citation>
    <scope>NUCLEOTIDE SEQUENCE</scope>
    <source>
        <strain evidence="4">K2</strain>
    </source>
</reference>
<name>A0AAD9QXF4_ACRCE</name>
<feature type="coiled-coil region" evidence="1">
    <location>
        <begin position="191"/>
        <end position="218"/>
    </location>
</feature>
<feature type="region of interest" description="Disordered" evidence="2">
    <location>
        <begin position="338"/>
        <end position="357"/>
    </location>
</feature>
<keyword evidence="1" id="KW-0175">Coiled coil</keyword>
<feature type="region of interest" description="Disordered" evidence="2">
    <location>
        <begin position="623"/>
        <end position="648"/>
    </location>
</feature>
<feature type="domain" description="CSD" evidence="3">
    <location>
        <begin position="736"/>
        <end position="804"/>
    </location>
</feature>
<proteinExistence type="predicted"/>
<protein>
    <recommendedName>
        <fullName evidence="3">CSD domain-containing protein</fullName>
    </recommendedName>
</protein>
<gene>
    <name evidence="4" type="ORF">P5673_006899</name>
</gene>
<keyword evidence="5" id="KW-1185">Reference proteome</keyword>
<comment type="caution">
    <text evidence="4">The sequence shown here is derived from an EMBL/GenBank/DDBJ whole genome shotgun (WGS) entry which is preliminary data.</text>
</comment>
<dbReference type="GO" id="GO:0003676">
    <property type="term" value="F:nucleic acid binding"/>
    <property type="evidence" value="ECO:0007669"/>
    <property type="project" value="InterPro"/>
</dbReference>
<reference evidence="4" key="2">
    <citation type="journal article" date="2023" name="Science">
        <title>Genomic signatures of disease resistance in endangered staghorn corals.</title>
        <authorList>
            <person name="Vollmer S.V."/>
            <person name="Selwyn J.D."/>
            <person name="Despard B.A."/>
            <person name="Roesel C.L."/>
        </authorList>
    </citation>
    <scope>NUCLEOTIDE SEQUENCE</scope>
    <source>
        <strain evidence="4">K2</strain>
    </source>
</reference>
<evidence type="ECO:0000259" key="3">
    <source>
        <dbReference type="PROSITE" id="PS51857"/>
    </source>
</evidence>
<evidence type="ECO:0000256" key="2">
    <source>
        <dbReference type="SAM" id="MobiDB-lite"/>
    </source>
</evidence>
<dbReference type="EMBL" id="JARQWQ010000011">
    <property type="protein sequence ID" value="KAK2568851.1"/>
    <property type="molecule type" value="Genomic_DNA"/>
</dbReference>
<dbReference type="InterPro" id="IPR002059">
    <property type="entry name" value="CSP_DNA-bd"/>
</dbReference>
<dbReference type="Pfam" id="PF00313">
    <property type="entry name" value="CSD"/>
    <property type="match status" value="1"/>
</dbReference>
<dbReference type="InterPro" id="IPR012340">
    <property type="entry name" value="NA-bd_OB-fold"/>
</dbReference>
<feature type="region of interest" description="Disordered" evidence="2">
    <location>
        <begin position="854"/>
        <end position="878"/>
    </location>
</feature>
<evidence type="ECO:0000313" key="5">
    <source>
        <dbReference type="Proteomes" id="UP001249851"/>
    </source>
</evidence>
<dbReference type="Gene3D" id="2.40.50.140">
    <property type="entry name" value="Nucleic acid-binding proteins"/>
    <property type="match status" value="2"/>
</dbReference>